<reference evidence="1" key="1">
    <citation type="journal article" date="2019" name="MBio">
        <title>Virus Genomes from Deep Sea Sediments Expand the Ocean Megavirome and Support Independent Origins of Viral Gigantism.</title>
        <authorList>
            <person name="Backstrom D."/>
            <person name="Yutin N."/>
            <person name="Jorgensen S.L."/>
            <person name="Dharamshi J."/>
            <person name="Homa F."/>
            <person name="Zaremba-Niedwiedzka K."/>
            <person name="Spang A."/>
            <person name="Wolf Y.I."/>
            <person name="Koonin E.V."/>
            <person name="Ettema T.J."/>
        </authorList>
    </citation>
    <scope>NUCLEOTIDE SEQUENCE</scope>
</reference>
<name>A0A481ZFE8_9VIRU</name>
<dbReference type="EMBL" id="MK500599">
    <property type="protein sequence ID" value="QBK93609.1"/>
    <property type="molecule type" value="Genomic_DNA"/>
</dbReference>
<gene>
    <name evidence="1" type="ORF">LCPAC404_03130</name>
</gene>
<organism evidence="1">
    <name type="scientific">Pithovirus LCPAC404</name>
    <dbReference type="NCBI Taxonomy" id="2506597"/>
    <lineage>
        <taxon>Viruses</taxon>
        <taxon>Pithoviruses</taxon>
    </lineage>
</organism>
<proteinExistence type="predicted"/>
<protein>
    <submittedName>
        <fullName evidence="1">Uncharacterized protein</fullName>
    </submittedName>
</protein>
<evidence type="ECO:0000313" key="1">
    <source>
        <dbReference type="EMBL" id="QBK93609.1"/>
    </source>
</evidence>
<sequence>MQIDLTPKQIFDINDCFLQCPSDIINLILGFLDLCYISNLQFFSNVDKYLKFRYNRIPWIITVDFELRSPSQLSGYEISRGYSIKHQNIFGARMFVGYDIGDVYNKRIDTSSVLGYDKSDIFVTRNDNIEHGKIPWNQLLGTDVHVWNRNLDNSQTRYLNCSTKIYHPLNDIKSAILSGVGGPLIEHTIKYHGKLKDFGKCKIQCKIENLENFRGIDIDVRPLIKDKADKGYRKLNVFLKSRWKNDFRLENRKRQDYDIFKILDTYKYWPIVFLK</sequence>
<accession>A0A481ZFE8</accession>